<dbReference type="InterPro" id="IPR036318">
    <property type="entry name" value="FAD-bd_PCMH-like_sf"/>
</dbReference>
<gene>
    <name evidence="7" type="ORF">SAMN04489765_4539</name>
</gene>
<dbReference type="OrthoDB" id="9811557at2"/>
<evidence type="ECO:0000256" key="5">
    <source>
        <dbReference type="ARBA" id="ARBA00023002"/>
    </source>
</evidence>
<accession>A0A1H1HTI6</accession>
<dbReference type="Gene3D" id="3.30.43.10">
    <property type="entry name" value="Uridine Diphospho-n-acetylenolpyruvylglucosamine Reductase, domain 2"/>
    <property type="match status" value="1"/>
</dbReference>
<dbReference type="InterPro" id="IPR051264">
    <property type="entry name" value="FAD-oxidored/transferase_4"/>
</dbReference>
<comment type="similarity">
    <text evidence="2">Belongs to the FAD-binding oxidoreductase/transferase type 4 family.</text>
</comment>
<evidence type="ECO:0000256" key="3">
    <source>
        <dbReference type="ARBA" id="ARBA00022630"/>
    </source>
</evidence>
<dbReference type="GO" id="GO:0071949">
    <property type="term" value="F:FAD binding"/>
    <property type="evidence" value="ECO:0007669"/>
    <property type="project" value="InterPro"/>
</dbReference>
<dbReference type="PANTHER" id="PTHR43716">
    <property type="entry name" value="D-2-HYDROXYGLUTARATE DEHYDROGENASE, MITOCHONDRIAL"/>
    <property type="match status" value="1"/>
</dbReference>
<dbReference type="InterPro" id="IPR016167">
    <property type="entry name" value="FAD-bd_PCMH_sub1"/>
</dbReference>
<dbReference type="InterPro" id="IPR016164">
    <property type="entry name" value="FAD-linked_Oxase-like_C"/>
</dbReference>
<dbReference type="Pfam" id="PF02913">
    <property type="entry name" value="FAD-oxidase_C"/>
    <property type="match status" value="1"/>
</dbReference>
<dbReference type="PANTHER" id="PTHR43716:SF1">
    <property type="entry name" value="D-2-HYDROXYGLUTARATE DEHYDROGENASE, MITOCHONDRIAL"/>
    <property type="match status" value="1"/>
</dbReference>
<keyword evidence="5" id="KW-0560">Oxidoreductase</keyword>
<dbReference type="AlphaFoldDB" id="A0A1H1HTI6"/>
<keyword evidence="4" id="KW-0274">FAD</keyword>
<evidence type="ECO:0000259" key="6">
    <source>
        <dbReference type="PROSITE" id="PS51387"/>
    </source>
</evidence>
<evidence type="ECO:0000313" key="8">
    <source>
        <dbReference type="Proteomes" id="UP000183053"/>
    </source>
</evidence>
<proteinExistence type="inferred from homology"/>
<dbReference type="InterPro" id="IPR016166">
    <property type="entry name" value="FAD-bd_PCMH"/>
</dbReference>
<evidence type="ECO:0000256" key="1">
    <source>
        <dbReference type="ARBA" id="ARBA00001974"/>
    </source>
</evidence>
<dbReference type="PROSITE" id="PS51387">
    <property type="entry name" value="FAD_PCMH"/>
    <property type="match status" value="1"/>
</dbReference>
<reference evidence="8" key="1">
    <citation type="submission" date="2016-10" db="EMBL/GenBank/DDBJ databases">
        <authorList>
            <person name="Varghese N."/>
            <person name="Submissions S."/>
        </authorList>
    </citation>
    <scope>NUCLEOTIDE SEQUENCE [LARGE SCALE GENOMIC DNA]</scope>
    <source>
        <strain evidence="8">DSM 44142</strain>
    </source>
</reference>
<evidence type="ECO:0000256" key="2">
    <source>
        <dbReference type="ARBA" id="ARBA00008000"/>
    </source>
</evidence>
<sequence length="457" mass="46641">MDVTGTLREIADCSVLTDADAVAGYVVDWTGRWRGGPAIVVRPRTVDAVSAVLRTCAAAGVPVVPQGGNTGLVAGAVPPAGSVVLSLRGLDAIGEIADGAVTAGAGVTLGQLESFASAHGFTIGLSIASGESATVGGAVATNAGGAEVLRYGTARARVAGVRAVLPDGAVLDRRRPPPKDNTGYDLVDQLAGSEGTLAVITDVTWRLEPASAHRSVVALAFRSLPDAVAAVPALRALPGLLALEWSDGAAVARVAAHLDVPAPLPTDGCWVFAELDAPLSDAAALAELLPDDRIAVADAEDRPRLWRYRARTTEAVNAAGVPVKLDVGVPLADLAGATEAIVDAVRGIAGAAGFAAEPVLFGHLAEGNVHINLLPGPSAPARRFPEELAERLEAAVLERVLAAGGTVSAEHGIGRAKRAWLERQRGAEQVALLRRIKAAWDPSGLLNPGVLFEDGRG</sequence>
<dbReference type="Gene3D" id="3.30.70.2740">
    <property type="match status" value="1"/>
</dbReference>
<feature type="domain" description="FAD-binding PCMH-type" evidence="6">
    <location>
        <begin position="33"/>
        <end position="210"/>
    </location>
</feature>
<dbReference type="Gene3D" id="1.10.45.10">
    <property type="entry name" value="Vanillyl-alcohol Oxidase, Chain A, domain 4"/>
    <property type="match status" value="1"/>
</dbReference>
<evidence type="ECO:0000313" key="7">
    <source>
        <dbReference type="EMBL" id="SDR28356.1"/>
    </source>
</evidence>
<dbReference type="InterPro" id="IPR006094">
    <property type="entry name" value="Oxid_FAD_bind_N"/>
</dbReference>
<dbReference type="FunFam" id="1.10.45.10:FF:000001">
    <property type="entry name" value="D-lactate dehydrogenase mitochondrial"/>
    <property type="match status" value="1"/>
</dbReference>
<organism evidence="7 8">
    <name type="scientific">Tsukamurella pulmonis</name>
    <dbReference type="NCBI Taxonomy" id="47312"/>
    <lineage>
        <taxon>Bacteria</taxon>
        <taxon>Bacillati</taxon>
        <taxon>Actinomycetota</taxon>
        <taxon>Actinomycetes</taxon>
        <taxon>Mycobacteriales</taxon>
        <taxon>Tsukamurellaceae</taxon>
        <taxon>Tsukamurella</taxon>
    </lineage>
</organism>
<dbReference type="STRING" id="47312.SAMN04489765_4539"/>
<comment type="cofactor">
    <cofactor evidence="1">
        <name>FAD</name>
        <dbReference type="ChEBI" id="CHEBI:57692"/>
    </cofactor>
</comment>
<dbReference type="InterPro" id="IPR016171">
    <property type="entry name" value="Vanillyl_alc_oxidase_C-sub2"/>
</dbReference>
<dbReference type="InterPro" id="IPR004113">
    <property type="entry name" value="FAD-bd_oxidored_4_C"/>
</dbReference>
<dbReference type="GO" id="GO:0016491">
    <property type="term" value="F:oxidoreductase activity"/>
    <property type="evidence" value="ECO:0007669"/>
    <property type="project" value="UniProtKB-KW"/>
</dbReference>
<keyword evidence="3" id="KW-0285">Flavoprotein</keyword>
<dbReference type="Pfam" id="PF01565">
    <property type="entry name" value="FAD_binding_4"/>
    <property type="match status" value="1"/>
</dbReference>
<dbReference type="Proteomes" id="UP000183053">
    <property type="component" value="Unassembled WGS sequence"/>
</dbReference>
<dbReference type="SUPFAM" id="SSF56176">
    <property type="entry name" value="FAD-binding/transporter-associated domain-like"/>
    <property type="match status" value="1"/>
</dbReference>
<dbReference type="Gene3D" id="3.30.465.10">
    <property type="match status" value="1"/>
</dbReference>
<name>A0A1H1HTI6_9ACTN</name>
<evidence type="ECO:0000256" key="4">
    <source>
        <dbReference type="ARBA" id="ARBA00022827"/>
    </source>
</evidence>
<dbReference type="EMBL" id="FNLF01000002">
    <property type="protein sequence ID" value="SDR28356.1"/>
    <property type="molecule type" value="Genomic_DNA"/>
</dbReference>
<dbReference type="GO" id="GO:0022904">
    <property type="term" value="P:respiratory electron transport chain"/>
    <property type="evidence" value="ECO:0007669"/>
    <property type="project" value="TreeGrafter"/>
</dbReference>
<dbReference type="InterPro" id="IPR016169">
    <property type="entry name" value="FAD-bd_PCMH_sub2"/>
</dbReference>
<keyword evidence="8" id="KW-1185">Reference proteome</keyword>
<dbReference type="SUPFAM" id="SSF55103">
    <property type="entry name" value="FAD-linked oxidases, C-terminal domain"/>
    <property type="match status" value="1"/>
</dbReference>
<protein>
    <submittedName>
        <fullName evidence="7">FAD/FMN-containing dehydrogenase</fullName>
    </submittedName>
</protein>
<dbReference type="RefSeq" id="WP_068563888.1">
    <property type="nucleotide sequence ID" value="NZ_FNLF01000002.1"/>
</dbReference>